<gene>
    <name evidence="1" type="ORF">H6H03_19910</name>
</gene>
<evidence type="ECO:0000313" key="1">
    <source>
        <dbReference type="EMBL" id="MBD2736129.1"/>
    </source>
</evidence>
<dbReference type="Proteomes" id="UP000637383">
    <property type="component" value="Unassembled WGS sequence"/>
</dbReference>
<dbReference type="EMBL" id="JACJTU010000019">
    <property type="protein sequence ID" value="MBD2736129.1"/>
    <property type="molecule type" value="Genomic_DNA"/>
</dbReference>
<protein>
    <submittedName>
        <fullName evidence="1">Uncharacterized protein</fullName>
    </submittedName>
</protein>
<keyword evidence="2" id="KW-1185">Reference proteome</keyword>
<proteinExistence type="predicted"/>
<organism evidence="1 2">
    <name type="scientific">Nostoc paludosum FACHB-159</name>
    <dbReference type="NCBI Taxonomy" id="2692908"/>
    <lineage>
        <taxon>Bacteria</taxon>
        <taxon>Bacillati</taxon>
        <taxon>Cyanobacteriota</taxon>
        <taxon>Cyanophyceae</taxon>
        <taxon>Nostocales</taxon>
        <taxon>Nostocaceae</taxon>
        <taxon>Nostoc</taxon>
    </lineage>
</organism>
<sequence>MMHLIKNFVAAAERRAMLFFYLFTPTSSFLQMALRSPHRSHTPEHQEFI</sequence>
<comment type="caution">
    <text evidence="1">The sequence shown here is derived from an EMBL/GenBank/DDBJ whole genome shotgun (WGS) entry which is preliminary data.</text>
</comment>
<reference evidence="1 2" key="1">
    <citation type="journal article" date="2020" name="ISME J.">
        <title>Comparative genomics reveals insights into cyanobacterial evolution and habitat adaptation.</title>
        <authorList>
            <person name="Chen M.Y."/>
            <person name="Teng W.K."/>
            <person name="Zhao L."/>
            <person name="Hu C.X."/>
            <person name="Zhou Y.K."/>
            <person name="Han B.P."/>
            <person name="Song L.R."/>
            <person name="Shu W.S."/>
        </authorList>
    </citation>
    <scope>NUCLEOTIDE SEQUENCE [LARGE SCALE GENOMIC DNA]</scope>
    <source>
        <strain evidence="1 2">FACHB-159</strain>
    </source>
</reference>
<accession>A0ABR8K9F6</accession>
<name>A0ABR8K9F6_9NOSO</name>
<evidence type="ECO:0000313" key="2">
    <source>
        <dbReference type="Proteomes" id="UP000637383"/>
    </source>
</evidence>